<evidence type="ECO:0000256" key="1">
    <source>
        <dbReference type="SAM" id="MobiDB-lite"/>
    </source>
</evidence>
<keyword evidence="2" id="KW-0472">Membrane</keyword>
<gene>
    <name evidence="3" type="ORF">CDEST_08979</name>
</gene>
<evidence type="ECO:0000313" key="4">
    <source>
        <dbReference type="Proteomes" id="UP001322277"/>
    </source>
</evidence>
<feature type="compositionally biased region" description="Basic residues" evidence="1">
    <location>
        <begin position="11"/>
        <end position="20"/>
    </location>
</feature>
<keyword evidence="2" id="KW-0812">Transmembrane</keyword>
<feature type="transmembrane region" description="Helical" evidence="2">
    <location>
        <begin position="101"/>
        <end position="118"/>
    </location>
</feature>
<name>A0AAX4IKI9_9PEZI</name>
<dbReference type="RefSeq" id="XP_062781189.1">
    <property type="nucleotide sequence ID" value="XM_062925138.1"/>
</dbReference>
<dbReference type="AlphaFoldDB" id="A0AAX4IKI9"/>
<sequence length="119" mass="13726">MAARCRSPFQTHKRTCRRRSTAGPYSQNGTCKRQQPGTAGPTAGQTEQTGQCKQTLWHFQTQNLRRWHPFLLRLTPGIVTCRDNEYDVLFGFPDHRTTRRLNFILICVGSVWVISSPYK</sequence>
<feature type="compositionally biased region" description="Polar residues" evidence="1">
    <location>
        <begin position="23"/>
        <end position="48"/>
    </location>
</feature>
<evidence type="ECO:0000313" key="3">
    <source>
        <dbReference type="EMBL" id="WQF83965.1"/>
    </source>
</evidence>
<organism evidence="3 4">
    <name type="scientific">Colletotrichum destructivum</name>
    <dbReference type="NCBI Taxonomy" id="34406"/>
    <lineage>
        <taxon>Eukaryota</taxon>
        <taxon>Fungi</taxon>
        <taxon>Dikarya</taxon>
        <taxon>Ascomycota</taxon>
        <taxon>Pezizomycotina</taxon>
        <taxon>Sordariomycetes</taxon>
        <taxon>Hypocreomycetidae</taxon>
        <taxon>Glomerellales</taxon>
        <taxon>Glomerellaceae</taxon>
        <taxon>Colletotrichum</taxon>
        <taxon>Colletotrichum destructivum species complex</taxon>
    </lineage>
</organism>
<keyword evidence="4" id="KW-1185">Reference proteome</keyword>
<keyword evidence="2" id="KW-1133">Transmembrane helix</keyword>
<proteinExistence type="predicted"/>
<reference evidence="4" key="1">
    <citation type="journal article" date="2023" name="bioRxiv">
        <title>Complete genome of the Medicago anthracnose fungus, Colletotrichum destructivum, reveals a mini-chromosome-like region within a core chromosome.</title>
        <authorList>
            <person name="Lapalu N."/>
            <person name="Simon A."/>
            <person name="Lu A."/>
            <person name="Plaumann P.-L."/>
            <person name="Amselem J."/>
            <person name="Pigne S."/>
            <person name="Auger A."/>
            <person name="Koch C."/>
            <person name="Dallery J.-F."/>
            <person name="O'Connell R.J."/>
        </authorList>
    </citation>
    <scope>NUCLEOTIDE SEQUENCE [LARGE SCALE GENOMIC DNA]</scope>
    <source>
        <strain evidence="4">CBS 520.97</strain>
    </source>
</reference>
<dbReference type="Proteomes" id="UP001322277">
    <property type="component" value="Chromosome 5"/>
</dbReference>
<feature type="region of interest" description="Disordered" evidence="1">
    <location>
        <begin position="1"/>
        <end position="48"/>
    </location>
</feature>
<dbReference type="KEGG" id="cdet:87945482"/>
<dbReference type="EMBL" id="CP137309">
    <property type="protein sequence ID" value="WQF83965.1"/>
    <property type="molecule type" value="Genomic_DNA"/>
</dbReference>
<dbReference type="GeneID" id="87945482"/>
<protein>
    <submittedName>
        <fullName evidence="3">Uncharacterized protein</fullName>
    </submittedName>
</protein>
<evidence type="ECO:0000256" key="2">
    <source>
        <dbReference type="SAM" id="Phobius"/>
    </source>
</evidence>
<accession>A0AAX4IKI9</accession>